<dbReference type="InterPro" id="IPR054708">
    <property type="entry name" value="MTPAP-like_central"/>
</dbReference>
<dbReference type="SUPFAM" id="SSF81631">
    <property type="entry name" value="PAP/OAS1 substrate-binding domain"/>
    <property type="match status" value="1"/>
</dbReference>
<feature type="region of interest" description="Disordered" evidence="1">
    <location>
        <begin position="1235"/>
        <end position="1278"/>
    </location>
</feature>
<dbReference type="Gene3D" id="3.30.460.10">
    <property type="entry name" value="Beta Polymerase, domain 2"/>
    <property type="match status" value="1"/>
</dbReference>
<accession>A0AA38G332</accession>
<comment type="caution">
    <text evidence="4">The sequence shown here is derived from an EMBL/GenBank/DDBJ whole genome shotgun (WGS) entry which is preliminary data.</text>
</comment>
<dbReference type="PANTHER" id="PTHR45979:SF30">
    <property type="entry name" value="NUCLEOTIDYLTRANSFERASE"/>
    <property type="match status" value="1"/>
</dbReference>
<feature type="non-terminal residue" evidence="4">
    <location>
        <position position="1"/>
    </location>
</feature>
<keyword evidence="5" id="KW-1185">Reference proteome</keyword>
<dbReference type="AlphaFoldDB" id="A0AA38G332"/>
<dbReference type="InterPro" id="IPR043519">
    <property type="entry name" value="NT_sf"/>
</dbReference>
<feature type="region of interest" description="Disordered" evidence="1">
    <location>
        <begin position="1033"/>
        <end position="1116"/>
    </location>
</feature>
<feature type="region of interest" description="Disordered" evidence="1">
    <location>
        <begin position="1"/>
        <end position="28"/>
    </location>
</feature>
<feature type="compositionally biased region" description="Polar residues" evidence="1">
    <location>
        <begin position="1071"/>
        <end position="1104"/>
    </location>
</feature>
<reference evidence="4 5" key="1">
    <citation type="journal article" date="2021" name="Nat. Plants">
        <title>The Taxus genome provides insights into paclitaxel biosynthesis.</title>
        <authorList>
            <person name="Xiong X."/>
            <person name="Gou J."/>
            <person name="Liao Q."/>
            <person name="Li Y."/>
            <person name="Zhou Q."/>
            <person name="Bi G."/>
            <person name="Li C."/>
            <person name="Du R."/>
            <person name="Wang X."/>
            <person name="Sun T."/>
            <person name="Guo L."/>
            <person name="Liang H."/>
            <person name="Lu P."/>
            <person name="Wu Y."/>
            <person name="Zhang Z."/>
            <person name="Ro D.K."/>
            <person name="Shang Y."/>
            <person name="Huang S."/>
            <person name="Yan J."/>
        </authorList>
    </citation>
    <scope>NUCLEOTIDE SEQUENCE [LARGE SCALE GENOMIC DNA]</scope>
    <source>
        <strain evidence="4">Ta-2019</strain>
    </source>
</reference>
<gene>
    <name evidence="4" type="ORF">KI387_022965</name>
</gene>
<evidence type="ECO:0000259" key="3">
    <source>
        <dbReference type="Pfam" id="PF26180"/>
    </source>
</evidence>
<dbReference type="InterPro" id="IPR058920">
    <property type="entry name" value="PAP-OAS1-bd-rel"/>
</dbReference>
<name>A0AA38G332_TAXCH</name>
<dbReference type="PANTHER" id="PTHR45979">
    <property type="entry name" value="PAP/OAS1 SUBSTRATE-BINDING DOMAIN SUPERFAMILY"/>
    <property type="match status" value="1"/>
</dbReference>
<sequence length="1278" mass="140588">MGDPQVWPQPNGNVTEEKESLSSANPNPSSIDGKLWAVVEERSSEIILCVHPTVKSEQRRNEVIDYVQRIIRRRIGCEVFPFGSVPLKTYLPDGDIDLTIFSNFLNIEDKWPNNVRAVLEGEEYSKDAEFRVRELQYINAEVKLIKCLVENIVVDISFNQLGGLSTLCFLERVDRLIGKDHLFKRSIILVKAWCYYESRLLGAHHALISTYALETLVLYIFNRFHASLHGPLEVLYRFLDYFSKFDWERYCVSLQGPVSISALPDIVAESPETDRAELLINEEFLKLCTDMYSVLPKGHDNQSRSLAAKSLNIIDPLRENNNLGRSVSKGNFFRIRSAFGYGARMLGKVLLNSEENIAEELDKFFQNTLRRHGKGQRPDVPDAIECSLQSRLVGENTSFLQSSKSEIEHKMHDNNVFSRQIKAGERDGHSTELSESAGFVTNVASPPTHFVENRTGLGIKSSCLSKTLSNCSPWINNELATAANPVNESQLAGDAKVLANNHSDCGCFRSKSPCVLPENGLSRHRCYCKSSETVKNKSVTGSMPKDSKSFESHCQGYLICTDTRNRVSHEATVSSRMDHPIELDDCQSTSYIEQLSINTSASVQQETLATKPSYIMSNTLQKDILPSHVQNSEGLVLSTQLDLLLPATVASMSVPYPSLPVVHPESLNFSLENSGSFLPDSSLPLGVVCQDSMLCEPRLNGNFIENDSLENGNIQEGEFPLTKLKTYLSSTGTENFGQGKDSEESLIGSGKVDQYNPGCANGGNALTTGHRDGLITGHILHSEQKDGKDECPEDLPCSVASDNLNTNILSRGSGSSLHSFGCNGPVCTGFTQPPQADYLMTSSEEPPSTSGNHALCSLSLNLSISRGSDSTTSKYADVSFYDGKSLDGTRPSSKSGYLFNKPEESLKEWQGGRVHVSGAQMPRGAVLDALRFLKSDLTADFDSHFNNLNFGKWCQESGIQGSVLPYPMTSPYTQEQYVPEGFVRPLHANASVFPYMHGGYRVAPVPPYLHASGYGGPNAVILPGNFNMEEQAKPRSGTGTYFPNTSISPYKERPSNRGRYQGAPAQEFSPRMSSQMNRVRSNGRNKTSFDQTFHRQTGNKSFDVNSAGVRSGDREGDISNLCKSSYQSASNTVLDPMLGSVSHDVYSLSKTTGHGKVSISPKAKPYIPSVSNMRPYSNGSGFSSEQLEFGSFGPVQLGLISPEMISEDTRHMDSDQLNGPMVSSGSEVYHAPRGRILEKPGALSNHGREASWSSPLKDDDFPPLPFQKEHGRSPGNAG</sequence>
<dbReference type="Pfam" id="PF26180">
    <property type="entry name" value="PAP-OAS1"/>
    <property type="match status" value="1"/>
</dbReference>
<dbReference type="CDD" id="cd05402">
    <property type="entry name" value="NT_PAP_TUTase"/>
    <property type="match status" value="1"/>
</dbReference>
<feature type="compositionally biased region" description="Polar residues" evidence="1">
    <location>
        <begin position="1037"/>
        <end position="1048"/>
    </location>
</feature>
<proteinExistence type="predicted"/>
<dbReference type="Pfam" id="PF22600">
    <property type="entry name" value="MTPAP-like_central"/>
    <property type="match status" value="1"/>
</dbReference>
<evidence type="ECO:0000256" key="1">
    <source>
        <dbReference type="SAM" id="MobiDB-lite"/>
    </source>
</evidence>
<evidence type="ECO:0000259" key="2">
    <source>
        <dbReference type="Pfam" id="PF22600"/>
    </source>
</evidence>
<protein>
    <recommendedName>
        <fullName evidence="6">Polymerase nucleotidyl transferase domain-containing protein</fullName>
    </recommendedName>
</protein>
<dbReference type="SUPFAM" id="SSF81301">
    <property type="entry name" value="Nucleotidyltransferase"/>
    <property type="match status" value="1"/>
</dbReference>
<evidence type="ECO:0000313" key="5">
    <source>
        <dbReference type="Proteomes" id="UP000824469"/>
    </source>
</evidence>
<dbReference type="Proteomes" id="UP000824469">
    <property type="component" value="Unassembled WGS sequence"/>
</dbReference>
<organism evidence="4 5">
    <name type="scientific">Taxus chinensis</name>
    <name type="common">Chinese yew</name>
    <name type="synonym">Taxus wallichiana var. chinensis</name>
    <dbReference type="NCBI Taxonomy" id="29808"/>
    <lineage>
        <taxon>Eukaryota</taxon>
        <taxon>Viridiplantae</taxon>
        <taxon>Streptophyta</taxon>
        <taxon>Embryophyta</taxon>
        <taxon>Tracheophyta</taxon>
        <taxon>Spermatophyta</taxon>
        <taxon>Pinopsida</taxon>
        <taxon>Pinidae</taxon>
        <taxon>Conifers II</taxon>
        <taxon>Cupressales</taxon>
        <taxon>Taxaceae</taxon>
        <taxon>Taxus</taxon>
    </lineage>
</organism>
<dbReference type="OMA" id="LCKSSYQ"/>
<dbReference type="Gene3D" id="1.10.1410.10">
    <property type="match status" value="1"/>
</dbReference>
<feature type="domain" description="PAP/OAS1 substrate-binding-related" evidence="3">
    <location>
        <begin position="177"/>
        <end position="369"/>
    </location>
</feature>
<dbReference type="InterPro" id="IPR058921">
    <property type="entry name" value="PAP/OAS1-rel"/>
</dbReference>
<evidence type="ECO:0000313" key="4">
    <source>
        <dbReference type="EMBL" id="KAH9314338.1"/>
    </source>
</evidence>
<dbReference type="EMBL" id="JAHRHJ020000005">
    <property type="protein sequence ID" value="KAH9314338.1"/>
    <property type="molecule type" value="Genomic_DNA"/>
</dbReference>
<evidence type="ECO:0008006" key="6">
    <source>
        <dbReference type="Google" id="ProtNLM"/>
    </source>
</evidence>
<feature type="domain" description="Poly(A) RNA polymerase mitochondrial-like central palm" evidence="2">
    <location>
        <begin position="46"/>
        <end position="165"/>
    </location>
</feature>